<dbReference type="PANTHER" id="PTHR34988:SF1">
    <property type="entry name" value="DNA-BINDING PROTEIN"/>
    <property type="match status" value="1"/>
</dbReference>
<feature type="domain" description="PPC" evidence="1">
    <location>
        <begin position="19"/>
        <end position="154"/>
    </location>
</feature>
<dbReference type="CDD" id="cd11378">
    <property type="entry name" value="DUF296"/>
    <property type="match status" value="1"/>
</dbReference>
<dbReference type="PANTHER" id="PTHR34988">
    <property type="entry name" value="PROTEIN, PUTATIVE-RELATED"/>
    <property type="match status" value="1"/>
</dbReference>
<gene>
    <name evidence="2" type="ORF">HWI92_06275</name>
</gene>
<organism evidence="2 3">
    <name type="scientific">Dyadobacter sandarakinus</name>
    <dbReference type="NCBI Taxonomy" id="2747268"/>
    <lineage>
        <taxon>Bacteria</taxon>
        <taxon>Pseudomonadati</taxon>
        <taxon>Bacteroidota</taxon>
        <taxon>Cytophagia</taxon>
        <taxon>Cytophagales</taxon>
        <taxon>Spirosomataceae</taxon>
        <taxon>Dyadobacter</taxon>
    </lineage>
</organism>
<accession>A0ABX7IE36</accession>
<evidence type="ECO:0000313" key="3">
    <source>
        <dbReference type="Proteomes" id="UP000612680"/>
    </source>
</evidence>
<reference evidence="2 3" key="1">
    <citation type="submission" date="2020-06" db="EMBL/GenBank/DDBJ databases">
        <title>Dyadobacter sandarakinus sp. nov., isolated from the soil of the Arctic Yellow River Station.</title>
        <authorList>
            <person name="Zhang Y."/>
            <person name="Peng F."/>
        </authorList>
    </citation>
    <scope>NUCLEOTIDE SEQUENCE [LARGE SCALE GENOMIC DNA]</scope>
    <source>
        <strain evidence="2 3">Q3-56</strain>
    </source>
</reference>
<dbReference type="InterPro" id="IPR025707">
    <property type="entry name" value="DNA_bp_PD1"/>
</dbReference>
<protein>
    <submittedName>
        <fullName evidence="2">DNA-binding protein</fullName>
    </submittedName>
</protein>
<keyword evidence="3" id="KW-1185">Reference proteome</keyword>
<dbReference type="Gene3D" id="3.30.1330.80">
    <property type="entry name" value="Hypothetical protein, similar to alpha- acetolactate decarboxylase, domain 2"/>
    <property type="match status" value="1"/>
</dbReference>
<name>A0ABX7IE36_9BACT</name>
<dbReference type="GO" id="GO:0003677">
    <property type="term" value="F:DNA binding"/>
    <property type="evidence" value="ECO:0007669"/>
    <property type="project" value="UniProtKB-KW"/>
</dbReference>
<evidence type="ECO:0000259" key="1">
    <source>
        <dbReference type="PROSITE" id="PS51742"/>
    </source>
</evidence>
<dbReference type="SUPFAM" id="SSF117856">
    <property type="entry name" value="AF0104/ALDC/Ptd012-like"/>
    <property type="match status" value="1"/>
</dbReference>
<keyword evidence="2" id="KW-0238">DNA-binding</keyword>
<proteinExistence type="predicted"/>
<dbReference type="PROSITE" id="PS51742">
    <property type="entry name" value="PPC"/>
    <property type="match status" value="1"/>
</dbReference>
<dbReference type="Proteomes" id="UP000612680">
    <property type="component" value="Chromosome"/>
</dbReference>
<dbReference type="PIRSF" id="PIRSF016702">
    <property type="entry name" value="DNA_bp_PD1"/>
    <property type="match status" value="1"/>
</dbReference>
<evidence type="ECO:0000313" key="2">
    <source>
        <dbReference type="EMBL" id="QRR04075.1"/>
    </source>
</evidence>
<dbReference type="Pfam" id="PF03479">
    <property type="entry name" value="PCC"/>
    <property type="match status" value="1"/>
</dbReference>
<dbReference type="EMBL" id="CP056775">
    <property type="protein sequence ID" value="QRR04075.1"/>
    <property type="molecule type" value="Genomic_DNA"/>
</dbReference>
<dbReference type="InterPro" id="IPR005175">
    <property type="entry name" value="PPC_dom"/>
</dbReference>
<sequence>MMANQGHAQASKEPQKRFVKTPTGYLMVLRQGDDVLAQIESLARTEKIPSANFTGMGFVNVQFGYFNFKTKAYEPKDFKNVELASMTGSIAWQDNKVSLHTHGIVTDKKFNAFGGHMLGATVGTGSVEIMVVVHDRQLERVMEEPLGANVLSLEP</sequence>